<dbReference type="Proteomes" id="UP001165289">
    <property type="component" value="Unassembled WGS sequence"/>
</dbReference>
<dbReference type="PROSITE" id="PS50297">
    <property type="entry name" value="ANK_REP_REGION"/>
    <property type="match status" value="5"/>
</dbReference>
<sequence>MSYTGFLSLCSSPIPNSPYPRGYSISPGASSFHQLLEYVIETGGVLSPPHISLTPTLHPSDLIEHYQNPDTNPRTHFLDKNTSDMLSQLEKIGESNDLITHQQIAVSLRLNNPPALEAVIQDRQPNLDEPISVSSPKLVDRDTAIPTHPRLTALGLSVLFSQGSPLCLRILLRAGASVNSRDGEGRTALHWAVLVRDRDTLRLLLSKSADPLIRDQRGDTPLHLCCRVGDHNILSMLIKQLSSRNNKSSIDVHNSLQHSPLFEASSLGHYPCVRRLLRAGADPTIHSPLNRNSLHAACLSGSYETVQLLIRSSYSKSLLSAGDCIGAQSIHYASALHRTDMIQLLQAKGASLYAQDEEGHNMLHYLALYPAPTDPITTLFSQDRKIRPRPDFSPLYHIPSISGVTPLHIAALTGCIELVRELLAYKCIVNSFDKLMLSPLSYAAIMGHNEIVNLFSTLSPSLLNKPDLYQNAMLHYVTATGNVQLTELFLSNSLSNQFINHQNREGRTPLHLAVIHAHPSCTDLLLGISDIDVNVPDSNSWSPLHYAISLGSFNTAKLLLERGAKFDSNFFKAISSIVIAIEKDYTEMLQLVMDYGYSANTICPNGTPLLHLSIYHSSIHMTQLLLLHGAGIDTPYLGLTPLDYSLHTQQPVITDMLVSLGARTQGGVHHRAAALIQLRYKLLLHKKRQGQRIAYWTPILQNHVRCYLGKKRLQRVRQIKYNTIVRAVIVIQRHWRSFCAAKKKYEESYEVLRARLRTEKAAYALILEKIKERETRATTVLKPVRNMSRQKKARQIPTYLPPIPMVHSAPCVAKSTPLPQVKPPSSKLTLTPPPKMTACIDQYKSLTDQYQTLRVHLATNTPSSQSDSVSLKTSLKQALNQAIILRSDTDRLSLPLLPPDSTRAVYHLKL</sequence>
<dbReference type="InterPro" id="IPR002110">
    <property type="entry name" value="Ankyrin_rpt"/>
</dbReference>
<dbReference type="Pfam" id="PF12796">
    <property type="entry name" value="Ank_2"/>
    <property type="match status" value="4"/>
</dbReference>
<feature type="repeat" description="ANK" evidence="3">
    <location>
        <begin position="184"/>
        <end position="216"/>
    </location>
</feature>
<feature type="repeat" description="ANK" evidence="3">
    <location>
        <begin position="505"/>
        <end position="526"/>
    </location>
</feature>
<evidence type="ECO:0000256" key="1">
    <source>
        <dbReference type="ARBA" id="ARBA00022737"/>
    </source>
</evidence>
<dbReference type="Gene3D" id="1.20.5.190">
    <property type="match status" value="1"/>
</dbReference>
<dbReference type="Gene3D" id="1.25.40.20">
    <property type="entry name" value="Ankyrin repeat-containing domain"/>
    <property type="match status" value="5"/>
</dbReference>
<dbReference type="SUPFAM" id="SSF48403">
    <property type="entry name" value="Ankyrin repeat"/>
    <property type="match status" value="3"/>
</dbReference>
<feature type="repeat" description="ANK" evidence="3">
    <location>
        <begin position="217"/>
        <end position="249"/>
    </location>
</feature>
<evidence type="ECO:0000313" key="4">
    <source>
        <dbReference type="EMBL" id="KAI6652171.1"/>
    </source>
</evidence>
<feature type="repeat" description="ANK" evidence="3">
    <location>
        <begin position="325"/>
        <end position="357"/>
    </location>
</feature>
<dbReference type="SMART" id="SM00248">
    <property type="entry name" value="ANK"/>
    <property type="match status" value="14"/>
</dbReference>
<organism evidence="4 5">
    <name type="scientific">Oopsacas minuta</name>
    <dbReference type="NCBI Taxonomy" id="111878"/>
    <lineage>
        <taxon>Eukaryota</taxon>
        <taxon>Metazoa</taxon>
        <taxon>Porifera</taxon>
        <taxon>Hexactinellida</taxon>
        <taxon>Hexasterophora</taxon>
        <taxon>Lyssacinosida</taxon>
        <taxon>Leucopsacidae</taxon>
        <taxon>Oopsacas</taxon>
    </lineage>
</organism>
<reference evidence="4 5" key="1">
    <citation type="journal article" date="2023" name="BMC Biol.">
        <title>The compact genome of the sponge Oopsacas minuta (Hexactinellida) is lacking key metazoan core genes.</title>
        <authorList>
            <person name="Santini S."/>
            <person name="Schenkelaars Q."/>
            <person name="Jourda C."/>
            <person name="Duchesne M."/>
            <person name="Belahbib H."/>
            <person name="Rocher C."/>
            <person name="Selva M."/>
            <person name="Riesgo A."/>
            <person name="Vervoort M."/>
            <person name="Leys S.P."/>
            <person name="Kodjabachian L."/>
            <person name="Le Bivic A."/>
            <person name="Borchiellini C."/>
            <person name="Claverie J.M."/>
            <person name="Renard E."/>
        </authorList>
    </citation>
    <scope>NUCLEOTIDE SEQUENCE [LARGE SCALE GENOMIC DNA]</scope>
    <source>
        <strain evidence="4">SPO-2</strain>
    </source>
</reference>
<dbReference type="InterPro" id="IPR036770">
    <property type="entry name" value="Ankyrin_rpt-contain_sf"/>
</dbReference>
<accession>A0AAV7JU21</accession>
<dbReference type="PANTHER" id="PTHR24198">
    <property type="entry name" value="ANKYRIN REPEAT AND PROTEIN KINASE DOMAIN-CONTAINING PROTEIN"/>
    <property type="match status" value="1"/>
</dbReference>
<evidence type="ECO:0000256" key="2">
    <source>
        <dbReference type="ARBA" id="ARBA00023043"/>
    </source>
</evidence>
<keyword evidence="1" id="KW-0677">Repeat</keyword>
<keyword evidence="2 3" id="KW-0040">ANK repeat</keyword>
<evidence type="ECO:0000256" key="3">
    <source>
        <dbReference type="PROSITE-ProRule" id="PRU00023"/>
    </source>
</evidence>
<proteinExistence type="predicted"/>
<keyword evidence="5" id="KW-1185">Reference proteome</keyword>
<dbReference type="PANTHER" id="PTHR24198:SF165">
    <property type="entry name" value="ANKYRIN REPEAT-CONTAINING PROTEIN-RELATED"/>
    <property type="match status" value="1"/>
</dbReference>
<name>A0AAV7JU21_9METZ</name>
<dbReference type="AlphaFoldDB" id="A0AAV7JU21"/>
<comment type="caution">
    <text evidence="4">The sequence shown here is derived from an EMBL/GenBank/DDBJ whole genome shotgun (WGS) entry which is preliminary data.</text>
</comment>
<evidence type="ECO:0000313" key="5">
    <source>
        <dbReference type="Proteomes" id="UP001165289"/>
    </source>
</evidence>
<dbReference type="EMBL" id="JAKMXF010000299">
    <property type="protein sequence ID" value="KAI6652171.1"/>
    <property type="molecule type" value="Genomic_DNA"/>
</dbReference>
<protein>
    <submittedName>
        <fullName evidence="4">Ankyrin repeat protein</fullName>
    </submittedName>
</protein>
<feature type="repeat" description="ANK" evidence="3">
    <location>
        <begin position="539"/>
        <end position="567"/>
    </location>
</feature>
<feature type="repeat" description="ANK" evidence="3">
    <location>
        <begin position="402"/>
        <end position="434"/>
    </location>
</feature>
<gene>
    <name evidence="4" type="ORF">LOD99_7189</name>
</gene>
<dbReference type="PROSITE" id="PS50088">
    <property type="entry name" value="ANK_REPEAT"/>
    <property type="match status" value="6"/>
</dbReference>